<evidence type="ECO:0000256" key="2">
    <source>
        <dbReference type="ARBA" id="ARBA00022679"/>
    </source>
</evidence>
<dbReference type="GO" id="GO:0000166">
    <property type="term" value="F:nucleotide binding"/>
    <property type="evidence" value="ECO:0007669"/>
    <property type="project" value="UniProtKB-KW"/>
</dbReference>
<dbReference type="GO" id="GO:0008033">
    <property type="term" value="P:tRNA processing"/>
    <property type="evidence" value="ECO:0007669"/>
    <property type="project" value="UniProtKB-KW"/>
</dbReference>
<evidence type="ECO:0000256" key="7">
    <source>
        <dbReference type="ARBA" id="ARBA00022842"/>
    </source>
</evidence>
<keyword evidence="3" id="KW-0819">tRNA processing</keyword>
<dbReference type="InterPro" id="IPR032828">
    <property type="entry name" value="PolyA_RNA-bd"/>
</dbReference>
<keyword evidence="8" id="KW-0694">RNA-binding</keyword>
<dbReference type="Pfam" id="PF01743">
    <property type="entry name" value="PolyA_pol"/>
    <property type="match status" value="1"/>
</dbReference>
<feature type="domain" description="HD" evidence="11">
    <location>
        <begin position="253"/>
        <end position="346"/>
    </location>
</feature>
<dbReference type="Gene3D" id="1.10.3090.10">
    <property type="entry name" value="cca-adding enzyme, domain 2"/>
    <property type="match status" value="1"/>
</dbReference>
<dbReference type="GO" id="GO:0046872">
    <property type="term" value="F:metal ion binding"/>
    <property type="evidence" value="ECO:0007669"/>
    <property type="project" value="UniProtKB-KW"/>
</dbReference>
<dbReference type="PANTHER" id="PTHR46173:SF1">
    <property type="entry name" value="CCA TRNA NUCLEOTIDYLTRANSFERASE 1, MITOCHONDRIAL"/>
    <property type="match status" value="1"/>
</dbReference>
<dbReference type="Proteomes" id="UP000229834">
    <property type="component" value="Unassembled WGS sequence"/>
</dbReference>
<dbReference type="NCBIfam" id="TIGR00277">
    <property type="entry name" value="HDIG"/>
    <property type="match status" value="1"/>
</dbReference>
<dbReference type="SUPFAM" id="SSF81301">
    <property type="entry name" value="Nucleotidyltransferase"/>
    <property type="match status" value="1"/>
</dbReference>
<dbReference type="PANTHER" id="PTHR46173">
    <property type="entry name" value="CCA TRNA NUCLEOTIDYLTRANSFERASE 1, MITOCHONDRIAL"/>
    <property type="match status" value="1"/>
</dbReference>
<dbReference type="SUPFAM" id="SSF81891">
    <property type="entry name" value="Poly A polymerase C-terminal region-like"/>
    <property type="match status" value="1"/>
</dbReference>
<dbReference type="GO" id="GO:0000049">
    <property type="term" value="F:tRNA binding"/>
    <property type="evidence" value="ECO:0007669"/>
    <property type="project" value="TreeGrafter"/>
</dbReference>
<feature type="domain" description="Poly A polymerase head" evidence="10">
    <location>
        <begin position="24"/>
        <end position="150"/>
    </location>
</feature>
<evidence type="ECO:0000259" key="11">
    <source>
        <dbReference type="Pfam" id="PF01966"/>
    </source>
</evidence>
<evidence type="ECO:0000259" key="12">
    <source>
        <dbReference type="Pfam" id="PF12627"/>
    </source>
</evidence>
<dbReference type="InterPro" id="IPR003607">
    <property type="entry name" value="HD/PDEase_dom"/>
</dbReference>
<evidence type="ECO:0000256" key="1">
    <source>
        <dbReference type="ARBA" id="ARBA00001946"/>
    </source>
</evidence>
<comment type="caution">
    <text evidence="13">The sequence shown here is derived from an EMBL/GenBank/DDBJ whole genome shotgun (WGS) entry which is preliminary data.</text>
</comment>
<dbReference type="Gene3D" id="3.30.460.10">
    <property type="entry name" value="Beta Polymerase, domain 2"/>
    <property type="match status" value="1"/>
</dbReference>
<accession>A0A2H0K6T6</accession>
<evidence type="ECO:0000256" key="6">
    <source>
        <dbReference type="ARBA" id="ARBA00022741"/>
    </source>
</evidence>
<evidence type="ECO:0008006" key="15">
    <source>
        <dbReference type="Google" id="ProtNLM"/>
    </source>
</evidence>
<dbReference type="Pfam" id="PF12627">
    <property type="entry name" value="PolyA_pol_RNAbd"/>
    <property type="match status" value="1"/>
</dbReference>
<evidence type="ECO:0000256" key="9">
    <source>
        <dbReference type="SAM" id="MobiDB-lite"/>
    </source>
</evidence>
<dbReference type="Pfam" id="PF01966">
    <property type="entry name" value="HD"/>
    <property type="match status" value="1"/>
</dbReference>
<sequence>MNSFSIPEEVSRITKTLKESGFEAYLVGGCVRDLFLSKEPKDWDITTNAKPEEIISIFKDTFYENEYGTVGVVNADTKNESLKIVEVTPYRTEGEYTDKRRPDSVSFKATLEDDLQRRDFTINAIAFDIEKNAVVDPFNGRKDIQTGIIRTVGDPDNRFSEDGLRLLRGARIYAELGFEIEMETEKSIAKNAYLLEHIAKERIRDEFIRIIESPYPMNGVLSLHKLNLLGYIAPELLESINVEQNKAHAFDVWTHLLKTLQHSADKNWPLHIRLAALFHDISKPASRRRSKETGEWTFYGHEVLGEKTTRKIMQRLKFPKELTDKVSNLVRWHMFFSDTEQITHSAVRRLVASVGKENVWDLMNLRGCDRVGTGRPKENPYRLRKYKAMVEEVMSDPVSVGMLKIDGNKIMEITKLPAGPKIGYILHAILETALDNPNINTEETLKKMAMELSRKTEGELKTLGEKGKSKKEAEEKEKINSIRKKYWVE</sequence>
<organism evidence="13 14">
    <name type="scientific">Candidatus Zambryskibacteria bacterium CG11_big_fil_rev_8_21_14_0_20_40_24</name>
    <dbReference type="NCBI Taxonomy" id="1975116"/>
    <lineage>
        <taxon>Bacteria</taxon>
        <taxon>Candidatus Zambryskiibacteriota</taxon>
    </lineage>
</organism>
<feature type="domain" description="tRNA nucleotidyltransferase/poly(A) polymerase RNA and SrmB- binding" evidence="12">
    <location>
        <begin position="177"/>
        <end position="236"/>
    </location>
</feature>
<dbReference type="AlphaFoldDB" id="A0A2H0K6T6"/>
<protein>
    <recommendedName>
        <fullName evidence="15">HD domain-containing protein</fullName>
    </recommendedName>
</protein>
<dbReference type="InterPro" id="IPR006675">
    <property type="entry name" value="HDIG_dom"/>
</dbReference>
<evidence type="ECO:0000313" key="14">
    <source>
        <dbReference type="Proteomes" id="UP000229834"/>
    </source>
</evidence>
<evidence type="ECO:0000313" key="13">
    <source>
        <dbReference type="EMBL" id="PIQ66961.1"/>
    </source>
</evidence>
<keyword evidence="5" id="KW-0479">Metal-binding</keyword>
<keyword evidence="2 8" id="KW-0808">Transferase</keyword>
<dbReference type="InterPro" id="IPR006674">
    <property type="entry name" value="HD_domain"/>
</dbReference>
<evidence type="ECO:0000256" key="3">
    <source>
        <dbReference type="ARBA" id="ARBA00022694"/>
    </source>
</evidence>
<dbReference type="InterPro" id="IPR050264">
    <property type="entry name" value="Bact_CCA-adding_enz_type3_sf"/>
</dbReference>
<comment type="cofactor">
    <cofactor evidence="1">
        <name>Mg(2+)</name>
        <dbReference type="ChEBI" id="CHEBI:18420"/>
    </cofactor>
</comment>
<evidence type="ECO:0000256" key="4">
    <source>
        <dbReference type="ARBA" id="ARBA00022695"/>
    </source>
</evidence>
<keyword evidence="6" id="KW-0547">Nucleotide-binding</keyword>
<feature type="region of interest" description="Disordered" evidence="9">
    <location>
        <begin position="456"/>
        <end position="475"/>
    </location>
</feature>
<dbReference type="Gene3D" id="1.10.246.80">
    <property type="match status" value="1"/>
</dbReference>
<proteinExistence type="inferred from homology"/>
<dbReference type="CDD" id="cd00077">
    <property type="entry name" value="HDc"/>
    <property type="match status" value="1"/>
</dbReference>
<dbReference type="CDD" id="cd05398">
    <property type="entry name" value="NT_ClassII-CCAase"/>
    <property type="match status" value="1"/>
</dbReference>
<gene>
    <name evidence="13" type="ORF">COV95_01300</name>
</gene>
<comment type="similarity">
    <text evidence="8">Belongs to the tRNA nucleotidyltransferase/poly(A) polymerase family.</text>
</comment>
<evidence type="ECO:0000256" key="8">
    <source>
        <dbReference type="RuleBase" id="RU003953"/>
    </source>
</evidence>
<dbReference type="InterPro" id="IPR043519">
    <property type="entry name" value="NT_sf"/>
</dbReference>
<keyword evidence="4" id="KW-0548">Nucleotidyltransferase</keyword>
<dbReference type="InterPro" id="IPR002646">
    <property type="entry name" value="PolA_pol_head_dom"/>
</dbReference>
<evidence type="ECO:0000259" key="10">
    <source>
        <dbReference type="Pfam" id="PF01743"/>
    </source>
</evidence>
<reference evidence="13 14" key="1">
    <citation type="submission" date="2017-09" db="EMBL/GenBank/DDBJ databases">
        <title>Depth-based differentiation of microbial function through sediment-hosted aquifers and enrichment of novel symbionts in the deep terrestrial subsurface.</title>
        <authorList>
            <person name="Probst A.J."/>
            <person name="Ladd B."/>
            <person name="Jarett J.K."/>
            <person name="Geller-Mcgrath D.E."/>
            <person name="Sieber C.M."/>
            <person name="Emerson J.B."/>
            <person name="Anantharaman K."/>
            <person name="Thomas B.C."/>
            <person name="Malmstrom R."/>
            <person name="Stieglmeier M."/>
            <person name="Klingl A."/>
            <person name="Woyke T."/>
            <person name="Ryan C.M."/>
            <person name="Banfield J.F."/>
        </authorList>
    </citation>
    <scope>NUCLEOTIDE SEQUENCE [LARGE SCALE GENOMIC DNA]</scope>
    <source>
        <strain evidence="13">CG11_big_fil_rev_8_21_14_0_20_40_24</strain>
    </source>
</reference>
<dbReference type="GO" id="GO:0016779">
    <property type="term" value="F:nucleotidyltransferase activity"/>
    <property type="evidence" value="ECO:0007669"/>
    <property type="project" value="UniProtKB-KW"/>
</dbReference>
<keyword evidence="7" id="KW-0460">Magnesium</keyword>
<evidence type="ECO:0000256" key="5">
    <source>
        <dbReference type="ARBA" id="ARBA00022723"/>
    </source>
</evidence>
<name>A0A2H0K6T6_9BACT</name>
<dbReference type="EMBL" id="PCVC01000041">
    <property type="protein sequence ID" value="PIQ66961.1"/>
    <property type="molecule type" value="Genomic_DNA"/>
</dbReference>